<organism evidence="2 3">
    <name type="scientific">Sporolactobacillus nakayamae</name>
    <dbReference type="NCBI Taxonomy" id="269670"/>
    <lineage>
        <taxon>Bacteria</taxon>
        <taxon>Bacillati</taxon>
        <taxon>Bacillota</taxon>
        <taxon>Bacilli</taxon>
        <taxon>Bacillales</taxon>
        <taxon>Sporolactobacillaceae</taxon>
        <taxon>Sporolactobacillus</taxon>
    </lineage>
</organism>
<reference evidence="3" key="1">
    <citation type="submission" date="2016-10" db="EMBL/GenBank/DDBJ databases">
        <authorList>
            <person name="Varghese N."/>
            <person name="Submissions S."/>
        </authorList>
    </citation>
    <scope>NUCLEOTIDE SEQUENCE [LARGE SCALE GENOMIC DNA]</scope>
    <source>
        <strain evidence="3">ATCC 700379</strain>
    </source>
</reference>
<feature type="transmembrane region" description="Helical" evidence="1">
    <location>
        <begin position="57"/>
        <end position="75"/>
    </location>
</feature>
<dbReference type="AlphaFoldDB" id="A0A1I2VQ33"/>
<protein>
    <submittedName>
        <fullName evidence="2">Uncharacterized protein</fullName>
    </submittedName>
</protein>
<dbReference type="EMBL" id="FOOY01000029">
    <property type="protein sequence ID" value="SFG91424.1"/>
    <property type="molecule type" value="Genomic_DNA"/>
</dbReference>
<accession>A0A1I2VQ33</accession>
<proteinExistence type="predicted"/>
<evidence type="ECO:0000313" key="2">
    <source>
        <dbReference type="EMBL" id="SFG91424.1"/>
    </source>
</evidence>
<keyword evidence="3" id="KW-1185">Reference proteome</keyword>
<gene>
    <name evidence="2" type="ORF">SAMN02982927_03202</name>
</gene>
<dbReference type="OrthoDB" id="3169575at2"/>
<dbReference type="RefSeq" id="WP_093674571.1">
    <property type="nucleotide sequence ID" value="NZ_FOOY01000029.1"/>
</dbReference>
<name>A0A1I2VQ33_9BACL</name>
<dbReference type="STRING" id="269670.SAMN02982927_03202"/>
<keyword evidence="1" id="KW-0812">Transmembrane</keyword>
<keyword evidence="1" id="KW-1133">Transmembrane helix</keyword>
<evidence type="ECO:0000256" key="1">
    <source>
        <dbReference type="SAM" id="Phobius"/>
    </source>
</evidence>
<feature type="transmembrane region" description="Helical" evidence="1">
    <location>
        <begin position="28"/>
        <end position="50"/>
    </location>
</feature>
<dbReference type="Proteomes" id="UP000198752">
    <property type="component" value="Unassembled WGS sequence"/>
</dbReference>
<sequence>MIYLFSLLALTLNPFVWMKKYKSRTFLFAQATRVIAGLIVLFLLSYVGLIDHTWQAFLSYGSLFWGIFLLIDVLYAKERLISINLLAGVLLLLFFGYLHVIYPLTVTKAKYNFVAEKTTVVTRDAQSMNEQHIPVVPEKYARYKSEKILGELAHVSYYELGHTSLQKIDGHLYWVTPVDYSGFFKWMKSHRIPGYIRMSAEDENANASFVKKEMRYVPSAYFSENLKRLVRSENKAPILFRPSFEPDESGKPYYVVAYGYYNKLRQIPNIKGVFVVDPKTGKIRSYPMNKLPAFIDQAIPSNVAEQWNAWYGENVHGFWNKIFAQEDIKRPTEWSHSDEVNGVFDHALDLNWFTDFTRPKSGSGAMVGYSMLNTRTGKITYYSGANGLLNGKSAMNVAEKTFKQNKYEAGIPNLYTIYGQETWVVPLMDSNDVLRELMLIHAKNENVYSAEADKRSLFDTYKYAVATKLGGDSTVPTNQALIKKLEGAVTQVYKYQDSESRQTVTQFMIKGSEKIFTVSSGQNPYSVFLKVGDSVSIQYIDTDETVSAVKTFTLQSKK</sequence>
<feature type="transmembrane region" description="Helical" evidence="1">
    <location>
        <begin position="81"/>
        <end position="102"/>
    </location>
</feature>
<evidence type="ECO:0000313" key="3">
    <source>
        <dbReference type="Proteomes" id="UP000198752"/>
    </source>
</evidence>
<keyword evidence="1" id="KW-0472">Membrane</keyword>